<dbReference type="Proteomes" id="UP000314986">
    <property type="component" value="Unassembled WGS sequence"/>
</dbReference>
<dbReference type="InterPro" id="IPR023795">
    <property type="entry name" value="Serpin_CS"/>
</dbReference>
<evidence type="ECO:0000256" key="5">
    <source>
        <dbReference type="SAM" id="SignalP"/>
    </source>
</evidence>
<dbReference type="PANTHER" id="PTHR11461">
    <property type="entry name" value="SERINE PROTEASE INHIBITOR, SERPIN"/>
    <property type="match status" value="1"/>
</dbReference>
<dbReference type="Gene3D" id="2.30.39.10">
    <property type="entry name" value="Alpha-1-antitrypsin, domain 1"/>
    <property type="match status" value="1"/>
</dbReference>
<name>A0A4W3GQN0_CALMI</name>
<dbReference type="Gene3D" id="2.10.310.10">
    <property type="entry name" value="Serpins superfamily"/>
    <property type="match status" value="1"/>
</dbReference>
<dbReference type="FunFam" id="2.10.310.10:FF:000001">
    <property type="entry name" value="Serpin family A member 1"/>
    <property type="match status" value="1"/>
</dbReference>
<protein>
    <recommendedName>
        <fullName evidence="6">Serpin domain-containing protein</fullName>
    </recommendedName>
</protein>
<organism evidence="7 8">
    <name type="scientific">Callorhinchus milii</name>
    <name type="common">Ghost shark</name>
    <dbReference type="NCBI Taxonomy" id="7868"/>
    <lineage>
        <taxon>Eukaryota</taxon>
        <taxon>Metazoa</taxon>
        <taxon>Chordata</taxon>
        <taxon>Craniata</taxon>
        <taxon>Vertebrata</taxon>
        <taxon>Chondrichthyes</taxon>
        <taxon>Holocephali</taxon>
        <taxon>Chimaeriformes</taxon>
        <taxon>Callorhinchidae</taxon>
        <taxon>Callorhinchus</taxon>
    </lineage>
</organism>
<evidence type="ECO:0000256" key="2">
    <source>
        <dbReference type="ARBA" id="ARBA00022729"/>
    </source>
</evidence>
<feature type="chain" id="PRO_5021507891" description="Serpin domain-containing protein" evidence="5">
    <location>
        <begin position="21"/>
        <end position="409"/>
    </location>
</feature>
<dbReference type="GO" id="GO:0005615">
    <property type="term" value="C:extracellular space"/>
    <property type="evidence" value="ECO:0007669"/>
    <property type="project" value="InterPro"/>
</dbReference>
<evidence type="ECO:0000256" key="3">
    <source>
        <dbReference type="ARBA" id="ARBA00023180"/>
    </source>
</evidence>
<keyword evidence="8" id="KW-1185">Reference proteome</keyword>
<dbReference type="InterPro" id="IPR000215">
    <property type="entry name" value="Serpin_fam"/>
</dbReference>
<reference evidence="7" key="4">
    <citation type="submission" date="2025-08" db="UniProtKB">
        <authorList>
            <consortium name="Ensembl"/>
        </authorList>
    </citation>
    <scope>IDENTIFICATION</scope>
</reference>
<reference evidence="8" key="2">
    <citation type="journal article" date="2007" name="PLoS Biol.">
        <title>Survey sequencing and comparative analysis of the elephant shark (Callorhinchus milii) genome.</title>
        <authorList>
            <person name="Venkatesh B."/>
            <person name="Kirkness E.F."/>
            <person name="Loh Y.H."/>
            <person name="Halpern A.L."/>
            <person name="Lee A.P."/>
            <person name="Johnson J."/>
            <person name="Dandona N."/>
            <person name="Viswanathan L.D."/>
            <person name="Tay A."/>
            <person name="Venter J.C."/>
            <person name="Strausberg R.L."/>
            <person name="Brenner S."/>
        </authorList>
    </citation>
    <scope>NUCLEOTIDE SEQUENCE [LARGE SCALE GENOMIC DNA]</scope>
</reference>
<dbReference type="Pfam" id="PF00079">
    <property type="entry name" value="Serpin"/>
    <property type="match status" value="1"/>
</dbReference>
<dbReference type="PRINTS" id="PR00780">
    <property type="entry name" value="LEUSERPINII"/>
</dbReference>
<dbReference type="PANTHER" id="PTHR11461:SF372">
    <property type="entry name" value="ACCESSORY GLAND PROTEIN ACP76A-RELATED"/>
    <property type="match status" value="1"/>
</dbReference>
<reference evidence="7" key="5">
    <citation type="submission" date="2025-09" db="UniProtKB">
        <authorList>
            <consortium name="Ensembl"/>
        </authorList>
    </citation>
    <scope>IDENTIFICATION</scope>
</reference>
<dbReference type="InterPro" id="IPR042178">
    <property type="entry name" value="Serpin_sf_1"/>
</dbReference>
<feature type="signal peptide" evidence="5">
    <location>
        <begin position="1"/>
        <end position="20"/>
    </location>
</feature>
<evidence type="ECO:0000313" key="8">
    <source>
        <dbReference type="Proteomes" id="UP000314986"/>
    </source>
</evidence>
<reference evidence="8" key="1">
    <citation type="journal article" date="2006" name="Science">
        <title>Ancient noncoding elements conserved in the human genome.</title>
        <authorList>
            <person name="Venkatesh B."/>
            <person name="Kirkness E.F."/>
            <person name="Loh Y.H."/>
            <person name="Halpern A.L."/>
            <person name="Lee A.P."/>
            <person name="Johnson J."/>
            <person name="Dandona N."/>
            <person name="Viswanathan L.D."/>
            <person name="Tay A."/>
            <person name="Venter J.C."/>
            <person name="Strausberg R.L."/>
            <person name="Brenner S."/>
        </authorList>
    </citation>
    <scope>NUCLEOTIDE SEQUENCE [LARGE SCALE GENOMIC DNA]</scope>
</reference>
<dbReference type="FunFam" id="3.30.497.10:FF:000001">
    <property type="entry name" value="Serine protease inhibitor"/>
    <property type="match status" value="1"/>
</dbReference>
<dbReference type="PROSITE" id="PS00284">
    <property type="entry name" value="SERPIN"/>
    <property type="match status" value="1"/>
</dbReference>
<dbReference type="OMA" id="PAFFEND"/>
<comment type="similarity">
    <text evidence="1 4">Belongs to the serpin family.</text>
</comment>
<evidence type="ECO:0000256" key="4">
    <source>
        <dbReference type="RuleBase" id="RU000411"/>
    </source>
</evidence>
<dbReference type="GO" id="GO:0004867">
    <property type="term" value="F:serine-type endopeptidase inhibitor activity"/>
    <property type="evidence" value="ECO:0007669"/>
    <property type="project" value="InterPro"/>
</dbReference>
<evidence type="ECO:0000256" key="1">
    <source>
        <dbReference type="ARBA" id="ARBA00009500"/>
    </source>
</evidence>
<feature type="domain" description="Serpin" evidence="6">
    <location>
        <begin position="48"/>
        <end position="403"/>
    </location>
</feature>
<dbReference type="InterPro" id="IPR042185">
    <property type="entry name" value="Serpin_sf_2"/>
</dbReference>
<proteinExistence type="inferred from homology"/>
<dbReference type="FunFam" id="2.30.39.10:FF:000003">
    <property type="entry name" value="alpha-1-antitrypsin isoform X1"/>
    <property type="match status" value="1"/>
</dbReference>
<dbReference type="SMART" id="SM00093">
    <property type="entry name" value="SERPIN"/>
    <property type="match status" value="1"/>
</dbReference>
<dbReference type="InterPro" id="IPR023796">
    <property type="entry name" value="Serpin_dom"/>
</dbReference>
<dbReference type="STRING" id="7868.ENSCMIP00000005886"/>
<sequence length="409" mass="46050">MKLLPVLVVLIVASSSGAEARSQPMESPGDRPPADMATISAANSDFAFHLYKTITNHSTSNIFFSPLSISFALAMLSLGTRSASREQLLGGLHFKNMTQDRRTKMNTGFKNLLQTLTMENSNFLLSTGNSLHIQKDFAVRPGFLNETKKFYNADVFNLDFSLDPEGATQQINNYIKKVTNGKIQKLFDSIEPATKLMLINYMFFKGKWKNPFDPAHTAVTTFQTDDGKTVNVPMMFKRGRFQIVFDRNLFCTVVKLVYLGNISMIAILPTEHKLAHVEENLSREWLEQLHYRSSFINLYFPKLMVKNSYQLNDILMEMGVTDVFTSHADLSGISESVKLKVSQITHDAVLEVDEKGTEATSVTTVGIMTLSFPALIKFDRPFLLMIYEETTKSILFLGRIKDPSERASS</sequence>
<accession>A0A4W3GQN0</accession>
<gene>
    <name evidence="7" type="primary">LOC103185357</name>
</gene>
<dbReference type="CDD" id="cd19957">
    <property type="entry name" value="serpinA"/>
    <property type="match status" value="1"/>
</dbReference>
<dbReference type="InterPro" id="IPR036186">
    <property type="entry name" value="Serpin_sf"/>
</dbReference>
<keyword evidence="2 5" id="KW-0732">Signal</keyword>
<evidence type="ECO:0000313" key="7">
    <source>
        <dbReference type="Ensembl" id="ENSCMIP00000005886.1"/>
    </source>
</evidence>
<dbReference type="Gene3D" id="3.30.497.10">
    <property type="entry name" value="Antithrombin, subunit I, domain 2"/>
    <property type="match status" value="1"/>
</dbReference>
<keyword evidence="3" id="KW-0325">Glycoprotein</keyword>
<dbReference type="AlphaFoldDB" id="A0A4W3GQN0"/>
<evidence type="ECO:0000259" key="6">
    <source>
        <dbReference type="SMART" id="SM00093"/>
    </source>
</evidence>
<dbReference type="Ensembl" id="ENSCMIT00000006081.1">
    <property type="protein sequence ID" value="ENSCMIP00000005886.1"/>
    <property type="gene ID" value="ENSCMIG00000003374.1"/>
</dbReference>
<dbReference type="InParanoid" id="A0A4W3GQN0"/>
<dbReference type="GeneTree" id="ENSGT00940000160877"/>
<reference evidence="8" key="3">
    <citation type="journal article" date="2014" name="Nature">
        <title>Elephant shark genome provides unique insights into gnathostome evolution.</title>
        <authorList>
            <consortium name="International Elephant Shark Genome Sequencing Consortium"/>
            <person name="Venkatesh B."/>
            <person name="Lee A.P."/>
            <person name="Ravi V."/>
            <person name="Maurya A.K."/>
            <person name="Lian M.M."/>
            <person name="Swann J.B."/>
            <person name="Ohta Y."/>
            <person name="Flajnik M.F."/>
            <person name="Sutoh Y."/>
            <person name="Kasahara M."/>
            <person name="Hoon S."/>
            <person name="Gangu V."/>
            <person name="Roy S.W."/>
            <person name="Irimia M."/>
            <person name="Korzh V."/>
            <person name="Kondrychyn I."/>
            <person name="Lim Z.W."/>
            <person name="Tay B.H."/>
            <person name="Tohari S."/>
            <person name="Kong K.W."/>
            <person name="Ho S."/>
            <person name="Lorente-Galdos B."/>
            <person name="Quilez J."/>
            <person name="Marques-Bonet T."/>
            <person name="Raney B.J."/>
            <person name="Ingham P.W."/>
            <person name="Tay A."/>
            <person name="Hillier L.W."/>
            <person name="Minx P."/>
            <person name="Boehm T."/>
            <person name="Wilson R.K."/>
            <person name="Brenner S."/>
            <person name="Warren W.C."/>
        </authorList>
    </citation>
    <scope>NUCLEOTIDE SEQUENCE [LARGE SCALE GENOMIC DNA]</scope>
</reference>
<dbReference type="SUPFAM" id="SSF56574">
    <property type="entry name" value="Serpins"/>
    <property type="match status" value="1"/>
</dbReference>